<dbReference type="EMBL" id="CH408033">
    <property type="protein sequence ID" value="EAQ85683.1"/>
    <property type="molecule type" value="Genomic_DNA"/>
</dbReference>
<dbReference type="InParanoid" id="Q2GYL8"/>
<dbReference type="OrthoDB" id="5404599at2759"/>
<proteinExistence type="predicted"/>
<feature type="region of interest" description="Disordered" evidence="1">
    <location>
        <begin position="121"/>
        <end position="146"/>
    </location>
</feature>
<sequence length="146" mass="16732">MSKKTVHRVFTMDKKDSRQTFLFGFGMGMDPCIIVLDKEGNFVGFGFLGYVDFATDAWYEYTIQKSEGRALTLLRQIRQTLSGDDDPEQRMVPRRLWAKILTAKLASKEFPRLEPPYILPSFRSLEPPQQHNPVGPSPKPGERARP</sequence>
<dbReference type="VEuPathDB" id="FungiDB:CHGG_06936"/>
<dbReference type="HOGENOM" id="CLU_1777212_0_0_1"/>
<organism evidence="2 3">
    <name type="scientific">Chaetomium globosum (strain ATCC 6205 / CBS 148.51 / DSM 1962 / NBRC 6347 / NRRL 1970)</name>
    <name type="common">Soil fungus</name>
    <dbReference type="NCBI Taxonomy" id="306901"/>
    <lineage>
        <taxon>Eukaryota</taxon>
        <taxon>Fungi</taxon>
        <taxon>Dikarya</taxon>
        <taxon>Ascomycota</taxon>
        <taxon>Pezizomycotina</taxon>
        <taxon>Sordariomycetes</taxon>
        <taxon>Sordariomycetidae</taxon>
        <taxon>Sordariales</taxon>
        <taxon>Chaetomiaceae</taxon>
        <taxon>Chaetomium</taxon>
    </lineage>
</organism>
<evidence type="ECO:0000313" key="2">
    <source>
        <dbReference type="EMBL" id="EAQ85683.1"/>
    </source>
</evidence>
<gene>
    <name evidence="2" type="ORF">CHGG_06936</name>
</gene>
<protein>
    <submittedName>
        <fullName evidence="2">Uncharacterized protein</fullName>
    </submittedName>
</protein>
<dbReference type="Proteomes" id="UP000001056">
    <property type="component" value="Unassembled WGS sequence"/>
</dbReference>
<dbReference type="GeneID" id="4394220"/>
<reference evidence="3" key="1">
    <citation type="journal article" date="2015" name="Genome Announc.">
        <title>Draft genome sequence of the cellulolytic fungus Chaetomium globosum.</title>
        <authorList>
            <person name="Cuomo C.A."/>
            <person name="Untereiner W.A."/>
            <person name="Ma L.-J."/>
            <person name="Grabherr M."/>
            <person name="Birren B.W."/>
        </authorList>
    </citation>
    <scope>NUCLEOTIDE SEQUENCE [LARGE SCALE GENOMIC DNA]</scope>
    <source>
        <strain evidence="3">ATCC 6205 / CBS 148.51 / DSM 1962 / NBRC 6347 / NRRL 1970</strain>
    </source>
</reference>
<evidence type="ECO:0000313" key="3">
    <source>
        <dbReference type="Proteomes" id="UP000001056"/>
    </source>
</evidence>
<evidence type="ECO:0000256" key="1">
    <source>
        <dbReference type="SAM" id="MobiDB-lite"/>
    </source>
</evidence>
<accession>Q2GYL8</accession>
<dbReference type="AlphaFoldDB" id="Q2GYL8"/>
<keyword evidence="3" id="KW-1185">Reference proteome</keyword>
<dbReference type="RefSeq" id="XP_001224592.1">
    <property type="nucleotide sequence ID" value="XM_001224591.1"/>
</dbReference>
<name>Q2GYL8_CHAGB</name>